<keyword evidence="8" id="KW-1185">Reference proteome</keyword>
<reference evidence="7 8" key="1">
    <citation type="submission" date="2019-11" db="EMBL/GenBank/DDBJ databases">
        <title>Whole genome sequence of Oryza granulata.</title>
        <authorList>
            <person name="Li W."/>
        </authorList>
    </citation>
    <scope>NUCLEOTIDE SEQUENCE [LARGE SCALE GENOMIC DNA]</scope>
    <source>
        <strain evidence="8">cv. Menghai</strain>
        <tissue evidence="7">Leaf</tissue>
    </source>
</reference>
<proteinExistence type="predicted"/>
<dbReference type="EMBL" id="SPHZ02000010">
    <property type="protein sequence ID" value="KAF0895733.1"/>
    <property type="molecule type" value="Genomic_DNA"/>
</dbReference>
<gene>
    <name evidence="7" type="ORF">E2562_014343</name>
</gene>
<evidence type="ECO:0008006" key="9">
    <source>
        <dbReference type="Google" id="ProtNLM"/>
    </source>
</evidence>
<evidence type="ECO:0000256" key="5">
    <source>
        <dbReference type="ARBA" id="ARBA00023136"/>
    </source>
</evidence>
<dbReference type="AlphaFoldDB" id="A0A6G1C814"/>
<sequence length="274" mass="30797">MTRRRPSALPEHSYRRRTLAGVRAPRNGLHHLDLSRNYLEGTPAGPPPAFLGGLRSLRYLNLSGIYFFGEIPPHLSNLSKLHHLDLSTDFDAQLTRSSELSWLARLPLLRHLSLSSVDLSRAQDWPLAIAMLPSLTTLRLSSCSLPSSSTHQWRLPPRHNLTNLKVLDLSMNHFDHPAELSWFWNITSLANLNLMGTHLHGQLPDELNAMESLQVLDFSYNGNKATMPRSLRSLCNLRVLDLDSGLASGDIGELIQRLPQQCSSNRNCTCQTME</sequence>
<evidence type="ECO:0000256" key="1">
    <source>
        <dbReference type="ARBA" id="ARBA00004479"/>
    </source>
</evidence>
<dbReference type="Gene3D" id="3.80.10.10">
    <property type="entry name" value="Ribonuclease Inhibitor"/>
    <property type="match status" value="2"/>
</dbReference>
<dbReference type="Proteomes" id="UP000479710">
    <property type="component" value="Unassembled WGS sequence"/>
</dbReference>
<name>A0A6G1C814_9ORYZ</name>
<protein>
    <recommendedName>
        <fullName evidence="9">Leucine-rich repeat-containing N-terminal plant-type domain-containing protein</fullName>
    </recommendedName>
</protein>
<comment type="subcellular location">
    <subcellularLocation>
        <location evidence="1">Membrane</location>
        <topology evidence="1">Single-pass type I membrane protein</topology>
    </subcellularLocation>
</comment>
<evidence type="ECO:0000256" key="2">
    <source>
        <dbReference type="ARBA" id="ARBA00022692"/>
    </source>
</evidence>
<keyword evidence="4" id="KW-1133">Transmembrane helix</keyword>
<organism evidence="7 8">
    <name type="scientific">Oryza meyeriana var. granulata</name>
    <dbReference type="NCBI Taxonomy" id="110450"/>
    <lineage>
        <taxon>Eukaryota</taxon>
        <taxon>Viridiplantae</taxon>
        <taxon>Streptophyta</taxon>
        <taxon>Embryophyta</taxon>
        <taxon>Tracheophyta</taxon>
        <taxon>Spermatophyta</taxon>
        <taxon>Magnoliopsida</taxon>
        <taxon>Liliopsida</taxon>
        <taxon>Poales</taxon>
        <taxon>Poaceae</taxon>
        <taxon>BOP clade</taxon>
        <taxon>Oryzoideae</taxon>
        <taxon>Oryzeae</taxon>
        <taxon>Oryzinae</taxon>
        <taxon>Oryza</taxon>
        <taxon>Oryza meyeriana</taxon>
    </lineage>
</organism>
<evidence type="ECO:0000256" key="4">
    <source>
        <dbReference type="ARBA" id="ARBA00022989"/>
    </source>
</evidence>
<dbReference type="SUPFAM" id="SSF52047">
    <property type="entry name" value="RNI-like"/>
    <property type="match status" value="1"/>
</dbReference>
<keyword evidence="5" id="KW-0472">Membrane</keyword>
<dbReference type="GO" id="GO:0016020">
    <property type="term" value="C:membrane"/>
    <property type="evidence" value="ECO:0007669"/>
    <property type="project" value="UniProtKB-SubCell"/>
</dbReference>
<dbReference type="InterPro" id="IPR046956">
    <property type="entry name" value="RLP23-like"/>
</dbReference>
<dbReference type="FunFam" id="3.80.10.10:FF:000649">
    <property type="entry name" value="Leucine Rich Repeat family protein"/>
    <property type="match status" value="1"/>
</dbReference>
<dbReference type="Pfam" id="PF00560">
    <property type="entry name" value="LRR_1"/>
    <property type="match status" value="2"/>
</dbReference>
<evidence type="ECO:0000256" key="3">
    <source>
        <dbReference type="ARBA" id="ARBA00022729"/>
    </source>
</evidence>
<dbReference type="PANTHER" id="PTHR48063">
    <property type="entry name" value="LRR RECEPTOR-LIKE KINASE"/>
    <property type="match status" value="1"/>
</dbReference>
<evidence type="ECO:0000313" key="7">
    <source>
        <dbReference type="EMBL" id="KAF0895733.1"/>
    </source>
</evidence>
<comment type="caution">
    <text evidence="7">The sequence shown here is derived from an EMBL/GenBank/DDBJ whole genome shotgun (WGS) entry which is preliminary data.</text>
</comment>
<evidence type="ECO:0000313" key="8">
    <source>
        <dbReference type="Proteomes" id="UP000479710"/>
    </source>
</evidence>
<dbReference type="InterPro" id="IPR001611">
    <property type="entry name" value="Leu-rich_rpt"/>
</dbReference>
<keyword evidence="3" id="KW-0732">Signal</keyword>
<dbReference type="PANTHER" id="PTHR48063:SF55">
    <property type="entry name" value="LEUCINE-RICH REPEAT-CONTAINING N-TERMINAL PLANT-TYPE DOMAIN-CONTAINING PROTEIN"/>
    <property type="match status" value="1"/>
</dbReference>
<dbReference type="PRINTS" id="PR00019">
    <property type="entry name" value="LEURICHRPT"/>
</dbReference>
<keyword evidence="6" id="KW-0325">Glycoprotein</keyword>
<dbReference type="InterPro" id="IPR032675">
    <property type="entry name" value="LRR_dom_sf"/>
</dbReference>
<dbReference type="OrthoDB" id="1600340at2759"/>
<evidence type="ECO:0000256" key="6">
    <source>
        <dbReference type="ARBA" id="ARBA00023180"/>
    </source>
</evidence>
<keyword evidence="2" id="KW-0812">Transmembrane</keyword>
<accession>A0A6G1C814</accession>